<organism evidence="3 4">
    <name type="scientific">Frankia canadensis</name>
    <dbReference type="NCBI Taxonomy" id="1836972"/>
    <lineage>
        <taxon>Bacteria</taxon>
        <taxon>Bacillati</taxon>
        <taxon>Actinomycetota</taxon>
        <taxon>Actinomycetes</taxon>
        <taxon>Frankiales</taxon>
        <taxon>Frankiaceae</taxon>
        <taxon>Frankia</taxon>
    </lineage>
</organism>
<protein>
    <submittedName>
        <fullName evidence="3">Cocaine esterase</fullName>
        <ecNumber evidence="3">3.1.1.84</ecNumber>
    </submittedName>
</protein>
<proteinExistence type="predicted"/>
<evidence type="ECO:0000313" key="3">
    <source>
        <dbReference type="EMBL" id="SNQ46791.1"/>
    </source>
</evidence>
<dbReference type="InterPro" id="IPR000383">
    <property type="entry name" value="Xaa-Pro-like_dom"/>
</dbReference>
<dbReference type="Gene3D" id="2.60.120.260">
    <property type="entry name" value="Galactose-binding domain-like"/>
    <property type="match status" value="1"/>
</dbReference>
<accession>A0A2I2KM98</accession>
<dbReference type="InterPro" id="IPR029058">
    <property type="entry name" value="AB_hydrolase_fold"/>
</dbReference>
<dbReference type="SUPFAM" id="SSF49785">
    <property type="entry name" value="Galactose-binding domain-like"/>
    <property type="match status" value="1"/>
</dbReference>
<dbReference type="RefSeq" id="WP_101830755.1">
    <property type="nucleotide sequence ID" value="NZ_FZMO01000064.1"/>
</dbReference>
<evidence type="ECO:0000259" key="2">
    <source>
        <dbReference type="SMART" id="SM00939"/>
    </source>
</evidence>
<dbReference type="Proteomes" id="UP000234331">
    <property type="component" value="Unassembled WGS sequence"/>
</dbReference>
<dbReference type="InterPro" id="IPR050585">
    <property type="entry name" value="Xaa-Pro_dipeptidyl-ppase/CocE"/>
</dbReference>
<dbReference type="PANTHER" id="PTHR43056:SF10">
    <property type="entry name" value="COCE_NOND FAMILY, PUTATIVE (AFU_ORTHOLOGUE AFUA_7G00600)-RELATED"/>
    <property type="match status" value="1"/>
</dbReference>
<dbReference type="NCBIfam" id="TIGR00976">
    <property type="entry name" value="CocE_NonD"/>
    <property type="match status" value="1"/>
</dbReference>
<dbReference type="SMART" id="SM00939">
    <property type="entry name" value="PepX_C"/>
    <property type="match status" value="1"/>
</dbReference>
<sequence length="577" mass="63234">MGFRVERDVMVPMRDGVRLAADVWIPDGDPAPTLLVRIPYGKMTFLTLSPTMPGIFGLLDAGYAVVWQDCRGTFASEGEFTAFVDEPDDGVDTIAWVREQPWCDGNVGMYGPSYMGITQWALASRAPDGLKALAPTTTATDLYAHPWYSEGGAMSWHTVWVWNMRMALLDAQRALAAGRGDPQTLRALVGSMAAPQAHLGALPAEQDLLAKHVPWWSDWLAHPDRDSFWQELSVGDRADTVTVPALNVGGWFDVYIGSTARTYTQMKAEAGSAEARDGQRLIIGPWDHISSTGVYHDRRFGLGADPLAADLTGAHVRFFDRWLRGRTDALDGMAPVRIFVMGIDQWRDEQDWPLPDTSYVDYFLDGAGAANTAAGDGVLHTDPASAEATDTFTYDPANPVPSLGGRMLLPAAANAVGPVDQRPAEARDDVLCFTTPVLDEPIEVTGHVSLVLHVASSARDTDFTGKLVDVHPDGRALYLTDGILRVRYRRSLAEPELLEPETVHEITLDLSVTSNVFLPGHRIRLEVSSSNFPRYDRNTNTGAVINTETFDQAVVATNRVLHGPQHPSRLVLPIIRR</sequence>
<evidence type="ECO:0000313" key="4">
    <source>
        <dbReference type="Proteomes" id="UP000234331"/>
    </source>
</evidence>
<name>A0A2I2KM98_9ACTN</name>
<dbReference type="Gene3D" id="3.40.50.1820">
    <property type="entry name" value="alpha/beta hydrolase"/>
    <property type="match status" value="1"/>
</dbReference>
<evidence type="ECO:0000256" key="1">
    <source>
        <dbReference type="ARBA" id="ARBA00022801"/>
    </source>
</evidence>
<keyword evidence="4" id="KW-1185">Reference proteome</keyword>
<feature type="domain" description="Xaa-Pro dipeptidyl-peptidase C-terminal" evidence="2">
    <location>
        <begin position="316"/>
        <end position="571"/>
    </location>
</feature>
<dbReference type="EMBL" id="FZMO01000064">
    <property type="protein sequence ID" value="SNQ46791.1"/>
    <property type="molecule type" value="Genomic_DNA"/>
</dbReference>
<dbReference type="PANTHER" id="PTHR43056">
    <property type="entry name" value="PEPTIDASE S9 PROLYL OLIGOPEPTIDASE"/>
    <property type="match status" value="1"/>
</dbReference>
<dbReference type="Gene3D" id="1.10.3020.10">
    <property type="entry name" value="alpha-amino acid ester hydrolase ( Helical cap domain)"/>
    <property type="match status" value="1"/>
</dbReference>
<dbReference type="InterPro" id="IPR008979">
    <property type="entry name" value="Galactose-bd-like_sf"/>
</dbReference>
<reference evidence="3 4" key="1">
    <citation type="submission" date="2017-06" db="EMBL/GenBank/DDBJ databases">
        <authorList>
            <person name="Kim H.J."/>
            <person name="Triplett B.A."/>
        </authorList>
    </citation>
    <scope>NUCLEOTIDE SEQUENCE [LARGE SCALE GENOMIC DNA]</scope>
    <source>
        <strain evidence="3">FRACA_ARgP5</strain>
    </source>
</reference>
<dbReference type="EC" id="3.1.1.84" evidence="3"/>
<keyword evidence="1 3" id="KW-0378">Hydrolase</keyword>
<dbReference type="GO" id="GO:0008239">
    <property type="term" value="F:dipeptidyl-peptidase activity"/>
    <property type="evidence" value="ECO:0007669"/>
    <property type="project" value="InterPro"/>
</dbReference>
<dbReference type="OrthoDB" id="5240615at2"/>
<dbReference type="SUPFAM" id="SSF53474">
    <property type="entry name" value="alpha/beta-Hydrolases"/>
    <property type="match status" value="1"/>
</dbReference>
<dbReference type="AlphaFoldDB" id="A0A2I2KM98"/>
<dbReference type="Pfam" id="PF02129">
    <property type="entry name" value="Peptidase_S15"/>
    <property type="match status" value="1"/>
</dbReference>
<gene>
    <name evidence="3" type="primary">cocE</name>
    <name evidence="3" type="ORF">FRACA_1560001</name>
</gene>
<dbReference type="InterPro" id="IPR005674">
    <property type="entry name" value="CocE/Ser_esterase"/>
</dbReference>
<dbReference type="InterPro" id="IPR013736">
    <property type="entry name" value="Xaa-Pro_dipept_C"/>
</dbReference>
<dbReference type="Pfam" id="PF08530">
    <property type="entry name" value="PepX_C"/>
    <property type="match status" value="1"/>
</dbReference>